<evidence type="ECO:0000259" key="1">
    <source>
        <dbReference type="PROSITE" id="PS50181"/>
    </source>
</evidence>
<comment type="caution">
    <text evidence="2">The sequence shown here is derived from an EMBL/GenBank/DDBJ whole genome shotgun (WGS) entry which is preliminary data.</text>
</comment>
<dbReference type="PROSITE" id="PS50181">
    <property type="entry name" value="FBOX"/>
    <property type="match status" value="1"/>
</dbReference>
<reference evidence="2 3" key="1">
    <citation type="submission" date="2023-10" db="EMBL/GenBank/DDBJ databases">
        <title>Genome-Wide Identification Analysis in wild type Solanum Pinnatisectum Reveals Some Genes Defensing Phytophthora Infestans.</title>
        <authorList>
            <person name="Sun C."/>
        </authorList>
    </citation>
    <scope>NUCLEOTIDE SEQUENCE [LARGE SCALE GENOMIC DNA]</scope>
    <source>
        <strain evidence="2">LQN</strain>
        <tissue evidence="2">Leaf</tissue>
    </source>
</reference>
<dbReference type="Pfam" id="PF07734">
    <property type="entry name" value="FBA_1"/>
    <property type="match status" value="1"/>
</dbReference>
<dbReference type="InterPro" id="IPR017451">
    <property type="entry name" value="F-box-assoc_interact_dom"/>
</dbReference>
<dbReference type="InterPro" id="IPR001810">
    <property type="entry name" value="F-box_dom"/>
</dbReference>
<dbReference type="InterPro" id="IPR006527">
    <property type="entry name" value="F-box-assoc_dom_typ1"/>
</dbReference>
<sequence length="415" mass="47000">MTSEALDPPPHGSKPSNFAEFSSTSMNNSILTIPVLPAELVIEILSRLPVKSLLKFRSLSKSWLSIISRPKFIKTHLRVSIDNTKCTHHRLLMKLYWANSNLKDCSFFSLLYNESVIEANDLNCPMENSDVSFCIVGSINGLVCFADGTGDLFLWNPTIKKYKKLSHRRLTSNTNFIDGFGYDEFCDDYKVVCIVAIYQHGGYSTVEVKIYSLKRDRMRSTSATFVNGKFHWTTSCGLGKLRGRGPWSIVSTDMADEKWGKIEPLALEKKILVFKLGVLGNNLSVLSMNVLLTRVNIWVKEEYGVKESWTKMYTNKCLNDLDRHFLYPSCYMSNKGETLLVYVAPGMIQNQEDTPFVIKKICDDPIKYAEVTNFGARLSNEIYIESLVCPLSQNQQGLSNNEGCRCSDELQLCNL</sequence>
<dbReference type="Gene3D" id="1.20.1280.50">
    <property type="match status" value="1"/>
</dbReference>
<dbReference type="AlphaFoldDB" id="A0AAV9M4I5"/>
<organism evidence="2 3">
    <name type="scientific">Solanum pinnatisectum</name>
    <name type="common">tansyleaf nightshade</name>
    <dbReference type="NCBI Taxonomy" id="50273"/>
    <lineage>
        <taxon>Eukaryota</taxon>
        <taxon>Viridiplantae</taxon>
        <taxon>Streptophyta</taxon>
        <taxon>Embryophyta</taxon>
        <taxon>Tracheophyta</taxon>
        <taxon>Spermatophyta</taxon>
        <taxon>Magnoliopsida</taxon>
        <taxon>eudicotyledons</taxon>
        <taxon>Gunneridae</taxon>
        <taxon>Pentapetalae</taxon>
        <taxon>asterids</taxon>
        <taxon>lamiids</taxon>
        <taxon>Solanales</taxon>
        <taxon>Solanaceae</taxon>
        <taxon>Solanoideae</taxon>
        <taxon>Solaneae</taxon>
        <taxon>Solanum</taxon>
    </lineage>
</organism>
<accession>A0AAV9M4I5</accession>
<dbReference type="Pfam" id="PF00646">
    <property type="entry name" value="F-box"/>
    <property type="match status" value="1"/>
</dbReference>
<dbReference type="EMBL" id="JAWPEI010000003">
    <property type="protein sequence ID" value="KAK4731779.1"/>
    <property type="molecule type" value="Genomic_DNA"/>
</dbReference>
<dbReference type="InterPro" id="IPR036047">
    <property type="entry name" value="F-box-like_dom_sf"/>
</dbReference>
<proteinExistence type="predicted"/>
<evidence type="ECO:0000313" key="2">
    <source>
        <dbReference type="EMBL" id="KAK4731779.1"/>
    </source>
</evidence>
<dbReference type="Proteomes" id="UP001311915">
    <property type="component" value="Unassembled WGS sequence"/>
</dbReference>
<dbReference type="InterPro" id="IPR050796">
    <property type="entry name" value="SCF_F-box_component"/>
</dbReference>
<dbReference type="PANTHER" id="PTHR31672:SF13">
    <property type="entry name" value="F-BOX PROTEIN CPR30-LIKE"/>
    <property type="match status" value="1"/>
</dbReference>
<protein>
    <recommendedName>
        <fullName evidence="1">F-box domain-containing protein</fullName>
    </recommendedName>
</protein>
<dbReference type="PANTHER" id="PTHR31672">
    <property type="entry name" value="BNACNNG10540D PROTEIN"/>
    <property type="match status" value="1"/>
</dbReference>
<name>A0AAV9M4I5_9SOLN</name>
<gene>
    <name evidence="2" type="ORF">R3W88_024767</name>
</gene>
<dbReference type="SUPFAM" id="SSF81383">
    <property type="entry name" value="F-box domain"/>
    <property type="match status" value="1"/>
</dbReference>
<feature type="domain" description="F-box" evidence="1">
    <location>
        <begin position="30"/>
        <end position="76"/>
    </location>
</feature>
<dbReference type="SMART" id="SM00256">
    <property type="entry name" value="FBOX"/>
    <property type="match status" value="1"/>
</dbReference>
<dbReference type="CDD" id="cd22157">
    <property type="entry name" value="F-box_AtFBW1-like"/>
    <property type="match status" value="1"/>
</dbReference>
<dbReference type="NCBIfam" id="TIGR01640">
    <property type="entry name" value="F_box_assoc_1"/>
    <property type="match status" value="1"/>
</dbReference>
<keyword evidence="3" id="KW-1185">Reference proteome</keyword>
<evidence type="ECO:0000313" key="3">
    <source>
        <dbReference type="Proteomes" id="UP001311915"/>
    </source>
</evidence>